<accession>A0A0E9STR3</accession>
<reference evidence="1" key="1">
    <citation type="submission" date="2014-11" db="EMBL/GenBank/DDBJ databases">
        <authorList>
            <person name="Amaro Gonzalez C."/>
        </authorList>
    </citation>
    <scope>NUCLEOTIDE SEQUENCE</scope>
</reference>
<evidence type="ECO:0000313" key="1">
    <source>
        <dbReference type="EMBL" id="JAH44706.1"/>
    </source>
</evidence>
<sequence>MVRQFVNTWKAELCEMGQCCYT</sequence>
<name>A0A0E9STR3_ANGAN</name>
<protein>
    <submittedName>
        <fullName evidence="1">Uncharacterized protein</fullName>
    </submittedName>
</protein>
<reference evidence="1" key="2">
    <citation type="journal article" date="2015" name="Fish Shellfish Immunol.">
        <title>Early steps in the European eel (Anguilla anguilla)-Vibrio vulnificus interaction in the gills: Role of the RtxA13 toxin.</title>
        <authorList>
            <person name="Callol A."/>
            <person name="Pajuelo D."/>
            <person name="Ebbesson L."/>
            <person name="Teles M."/>
            <person name="MacKenzie S."/>
            <person name="Amaro C."/>
        </authorList>
    </citation>
    <scope>NUCLEOTIDE SEQUENCE</scope>
</reference>
<dbReference type="AlphaFoldDB" id="A0A0E9STR3"/>
<dbReference type="EMBL" id="GBXM01063871">
    <property type="protein sequence ID" value="JAH44706.1"/>
    <property type="molecule type" value="Transcribed_RNA"/>
</dbReference>
<organism evidence="1">
    <name type="scientific">Anguilla anguilla</name>
    <name type="common">European freshwater eel</name>
    <name type="synonym">Muraena anguilla</name>
    <dbReference type="NCBI Taxonomy" id="7936"/>
    <lineage>
        <taxon>Eukaryota</taxon>
        <taxon>Metazoa</taxon>
        <taxon>Chordata</taxon>
        <taxon>Craniata</taxon>
        <taxon>Vertebrata</taxon>
        <taxon>Euteleostomi</taxon>
        <taxon>Actinopterygii</taxon>
        <taxon>Neopterygii</taxon>
        <taxon>Teleostei</taxon>
        <taxon>Anguilliformes</taxon>
        <taxon>Anguillidae</taxon>
        <taxon>Anguilla</taxon>
    </lineage>
</organism>
<proteinExistence type="predicted"/>